<keyword evidence="1" id="KW-0472">Membrane</keyword>
<dbReference type="Pfam" id="PF10658">
    <property type="entry name" value="DUF2484"/>
    <property type="match status" value="1"/>
</dbReference>
<evidence type="ECO:0000313" key="2">
    <source>
        <dbReference type="EMBL" id="MFD1914307.1"/>
    </source>
</evidence>
<accession>A0ABW4SB86</accession>
<evidence type="ECO:0000313" key="3">
    <source>
        <dbReference type="Proteomes" id="UP001597353"/>
    </source>
</evidence>
<dbReference type="RefSeq" id="WP_390265558.1">
    <property type="nucleotide sequence ID" value="NZ_JBHUGH010000037.1"/>
</dbReference>
<dbReference type="InterPro" id="IPR018919">
    <property type="entry name" value="DUF2484"/>
</dbReference>
<organism evidence="2 3">
    <name type="scientific">Halodurantibacterium flavum</name>
    <dbReference type="NCBI Taxonomy" id="1382802"/>
    <lineage>
        <taxon>Bacteria</taxon>
        <taxon>Pseudomonadati</taxon>
        <taxon>Pseudomonadota</taxon>
        <taxon>Alphaproteobacteria</taxon>
        <taxon>Rhodobacterales</taxon>
        <taxon>Paracoccaceae</taxon>
        <taxon>Halodurantibacterium</taxon>
    </lineage>
</organism>
<reference evidence="3" key="1">
    <citation type="journal article" date="2019" name="Int. J. Syst. Evol. Microbiol.">
        <title>The Global Catalogue of Microorganisms (GCM) 10K type strain sequencing project: providing services to taxonomists for standard genome sequencing and annotation.</title>
        <authorList>
            <consortium name="The Broad Institute Genomics Platform"/>
            <consortium name="The Broad Institute Genome Sequencing Center for Infectious Disease"/>
            <person name="Wu L."/>
            <person name="Ma J."/>
        </authorList>
    </citation>
    <scope>NUCLEOTIDE SEQUENCE [LARGE SCALE GENOMIC DNA]</scope>
    <source>
        <strain evidence="3">CGMCC 4.7242</strain>
    </source>
</reference>
<dbReference type="EMBL" id="JBHUGH010000037">
    <property type="protein sequence ID" value="MFD1914307.1"/>
    <property type="molecule type" value="Genomic_DNA"/>
</dbReference>
<dbReference type="Proteomes" id="UP001597353">
    <property type="component" value="Unassembled WGS sequence"/>
</dbReference>
<keyword evidence="1" id="KW-1133">Transmembrane helix</keyword>
<protein>
    <submittedName>
        <fullName evidence="2">DUF2484 family protein</fullName>
    </submittedName>
</protein>
<comment type="caution">
    <text evidence="2">The sequence shown here is derived from an EMBL/GenBank/DDBJ whole genome shotgun (WGS) entry which is preliminary data.</text>
</comment>
<sequence>MSVAGMLVILWVLLAALLAVSPARRWAGVAVWVLLAFGIPLLGLVTWEHGPVAGSLLFVLGILLLSWPRMPVSRRVQRWLWRAQ</sequence>
<gene>
    <name evidence="2" type="ORF">ACFSGJ_19060</name>
</gene>
<keyword evidence="3" id="KW-1185">Reference proteome</keyword>
<evidence type="ECO:0000256" key="1">
    <source>
        <dbReference type="SAM" id="Phobius"/>
    </source>
</evidence>
<feature type="transmembrane region" description="Helical" evidence="1">
    <location>
        <begin position="51"/>
        <end position="68"/>
    </location>
</feature>
<keyword evidence="1" id="KW-0812">Transmembrane</keyword>
<proteinExistence type="predicted"/>
<name>A0ABW4SB86_9RHOB</name>